<dbReference type="GO" id="GO:0005975">
    <property type="term" value="P:carbohydrate metabolic process"/>
    <property type="evidence" value="ECO:0007669"/>
    <property type="project" value="InterPro"/>
</dbReference>
<dbReference type="InterPro" id="IPR008183">
    <property type="entry name" value="Aldose_1/G6P_1-epimerase"/>
</dbReference>
<comment type="caution">
    <text evidence="1">The sequence shown here is derived from an EMBL/GenBank/DDBJ whole genome shotgun (WGS) entry which is preliminary data.</text>
</comment>
<reference evidence="1" key="2">
    <citation type="submission" date="2021-04" db="EMBL/GenBank/DDBJ databases">
        <authorList>
            <person name="Gilroy R."/>
        </authorList>
    </citation>
    <scope>NUCLEOTIDE SEQUENCE</scope>
    <source>
        <strain evidence="1">USAMLcec3-2134</strain>
    </source>
</reference>
<dbReference type="GO" id="GO:0030246">
    <property type="term" value="F:carbohydrate binding"/>
    <property type="evidence" value="ECO:0007669"/>
    <property type="project" value="InterPro"/>
</dbReference>
<dbReference type="InterPro" id="IPR011013">
    <property type="entry name" value="Gal_mutarotase_sf_dom"/>
</dbReference>
<name>A0A9D2MUD2_9FIRM</name>
<dbReference type="Gene3D" id="2.70.98.10">
    <property type="match status" value="1"/>
</dbReference>
<evidence type="ECO:0000313" key="1">
    <source>
        <dbReference type="EMBL" id="HJB92146.1"/>
    </source>
</evidence>
<organism evidence="1 2">
    <name type="scientific">Candidatus Eisenbergiella merdigallinarum</name>
    <dbReference type="NCBI Taxonomy" id="2838552"/>
    <lineage>
        <taxon>Bacteria</taxon>
        <taxon>Bacillati</taxon>
        <taxon>Bacillota</taxon>
        <taxon>Clostridia</taxon>
        <taxon>Lachnospirales</taxon>
        <taxon>Lachnospiraceae</taxon>
        <taxon>Eisenbergiella</taxon>
    </lineage>
</organism>
<accession>A0A9D2MUD2</accession>
<dbReference type="GO" id="GO:0016853">
    <property type="term" value="F:isomerase activity"/>
    <property type="evidence" value="ECO:0007669"/>
    <property type="project" value="InterPro"/>
</dbReference>
<proteinExistence type="predicted"/>
<dbReference type="EMBL" id="DWXE01000043">
    <property type="protein sequence ID" value="HJB92146.1"/>
    <property type="molecule type" value="Genomic_DNA"/>
</dbReference>
<protein>
    <submittedName>
        <fullName evidence="1">Aldose 1-epimerase family protein</fullName>
    </submittedName>
</protein>
<dbReference type="Pfam" id="PF01263">
    <property type="entry name" value="Aldose_epim"/>
    <property type="match status" value="1"/>
</dbReference>
<dbReference type="SUPFAM" id="SSF74650">
    <property type="entry name" value="Galactose mutarotase-like"/>
    <property type="match status" value="1"/>
</dbReference>
<gene>
    <name evidence="1" type="ORF">H9763_11875</name>
</gene>
<dbReference type="AlphaFoldDB" id="A0A9D2MUD2"/>
<sequence>MGMYTIKSGKLSLRIRSLGAELISLRDCTTGQEYMWNGDPEYWKRISPVLFPLVGNYKNKEVRHNGHIYNLSQHGFARDMEFELISLKQNEAWFGLSSSVETIRRFPFPFRLEIGYSVEGQKVKVRWRVINTGSETMYFSIGGHPGFVCPMKKGEKQSDYYIRFDTKKEEIVSRTINADGLATDELVSYPLEDGYLKVAENLFDGDALVLENRQTQRVSLCTPDKKPYVEVTFDAPLFGVWSVPKKNAPFICIEPWYGRCDHMNFTGTLQQREWGNELAAKETFEAEYTIEILGEEK</sequence>
<dbReference type="CDD" id="cd09024">
    <property type="entry name" value="Aldose_epim_lacX"/>
    <property type="match status" value="1"/>
</dbReference>
<evidence type="ECO:0000313" key="2">
    <source>
        <dbReference type="Proteomes" id="UP000886883"/>
    </source>
</evidence>
<reference evidence="1" key="1">
    <citation type="journal article" date="2021" name="PeerJ">
        <title>Extensive microbial diversity within the chicken gut microbiome revealed by metagenomics and culture.</title>
        <authorList>
            <person name="Gilroy R."/>
            <person name="Ravi A."/>
            <person name="Getino M."/>
            <person name="Pursley I."/>
            <person name="Horton D.L."/>
            <person name="Alikhan N.F."/>
            <person name="Baker D."/>
            <person name="Gharbi K."/>
            <person name="Hall N."/>
            <person name="Watson M."/>
            <person name="Adriaenssens E.M."/>
            <person name="Foster-Nyarko E."/>
            <person name="Jarju S."/>
            <person name="Secka A."/>
            <person name="Antonio M."/>
            <person name="Oren A."/>
            <person name="Chaudhuri R.R."/>
            <person name="La Ragione R."/>
            <person name="Hildebrand F."/>
            <person name="Pallen M.J."/>
        </authorList>
    </citation>
    <scope>NUCLEOTIDE SEQUENCE</scope>
    <source>
        <strain evidence="1">USAMLcec3-2134</strain>
    </source>
</reference>
<dbReference type="Proteomes" id="UP000886883">
    <property type="component" value="Unassembled WGS sequence"/>
</dbReference>
<dbReference type="InterPro" id="IPR037481">
    <property type="entry name" value="LacX"/>
</dbReference>
<dbReference type="InterPro" id="IPR014718">
    <property type="entry name" value="GH-type_carb-bd"/>
</dbReference>